<keyword evidence="10" id="KW-1185">Reference proteome</keyword>
<evidence type="ECO:0000256" key="6">
    <source>
        <dbReference type="ARBA" id="ARBA00023136"/>
    </source>
</evidence>
<accession>A0ABS4S184</accession>
<dbReference type="InterPro" id="IPR020846">
    <property type="entry name" value="MFS_dom"/>
</dbReference>
<feature type="transmembrane region" description="Helical" evidence="7">
    <location>
        <begin position="73"/>
        <end position="95"/>
    </location>
</feature>
<evidence type="ECO:0000256" key="3">
    <source>
        <dbReference type="ARBA" id="ARBA00022475"/>
    </source>
</evidence>
<keyword evidence="5 7" id="KW-1133">Transmembrane helix</keyword>
<dbReference type="RefSeq" id="WP_211085251.1">
    <property type="nucleotide sequence ID" value="NZ_CBCSLC010000058.1"/>
</dbReference>
<feature type="transmembrane region" description="Helical" evidence="7">
    <location>
        <begin position="160"/>
        <end position="179"/>
    </location>
</feature>
<dbReference type="Pfam" id="PF07690">
    <property type="entry name" value="MFS_1"/>
    <property type="match status" value="2"/>
</dbReference>
<keyword evidence="3" id="KW-1003">Cell membrane</keyword>
<evidence type="ECO:0000259" key="8">
    <source>
        <dbReference type="PROSITE" id="PS50850"/>
    </source>
</evidence>
<feature type="transmembrane region" description="Helical" evidence="7">
    <location>
        <begin position="373"/>
        <end position="397"/>
    </location>
</feature>
<dbReference type="PANTHER" id="PTHR23517">
    <property type="entry name" value="RESISTANCE PROTEIN MDTM, PUTATIVE-RELATED-RELATED"/>
    <property type="match status" value="1"/>
</dbReference>
<evidence type="ECO:0000256" key="7">
    <source>
        <dbReference type="SAM" id="Phobius"/>
    </source>
</evidence>
<evidence type="ECO:0000313" key="10">
    <source>
        <dbReference type="Proteomes" id="UP000810207"/>
    </source>
</evidence>
<keyword evidence="4 7" id="KW-0812">Transmembrane</keyword>
<feature type="domain" description="Major facilitator superfamily (MFS) profile" evidence="8">
    <location>
        <begin position="6"/>
        <end position="462"/>
    </location>
</feature>
<dbReference type="InterPro" id="IPR036259">
    <property type="entry name" value="MFS_trans_sf"/>
</dbReference>
<dbReference type="InterPro" id="IPR001958">
    <property type="entry name" value="Tet-R_TetA/multi-R_MdtG-like"/>
</dbReference>
<dbReference type="Gene3D" id="1.20.1250.20">
    <property type="entry name" value="MFS general substrate transporter like domains"/>
    <property type="match status" value="2"/>
</dbReference>
<dbReference type="PRINTS" id="PR01035">
    <property type="entry name" value="TCRTETA"/>
</dbReference>
<dbReference type="InterPro" id="IPR050171">
    <property type="entry name" value="MFS_Transporters"/>
</dbReference>
<dbReference type="CDD" id="cd17325">
    <property type="entry name" value="MFS_MdtG_SLC18_like"/>
    <property type="match status" value="1"/>
</dbReference>
<feature type="transmembrane region" description="Helical" evidence="7">
    <location>
        <begin position="322"/>
        <end position="342"/>
    </location>
</feature>
<dbReference type="InterPro" id="IPR011701">
    <property type="entry name" value="MFS"/>
</dbReference>
<keyword evidence="6 7" id="KW-0472">Membrane</keyword>
<name>A0ABS4S184_PAEXY</name>
<feature type="transmembrane region" description="Helical" evidence="7">
    <location>
        <begin position="40"/>
        <end position="61"/>
    </location>
</feature>
<keyword evidence="2" id="KW-0813">Transport</keyword>
<feature type="transmembrane region" description="Helical" evidence="7">
    <location>
        <begin position="349"/>
        <end position="367"/>
    </location>
</feature>
<organism evidence="9 10">
    <name type="scientific">Paenibacillus xylanexedens</name>
    <dbReference type="NCBI Taxonomy" id="528191"/>
    <lineage>
        <taxon>Bacteria</taxon>
        <taxon>Bacillati</taxon>
        <taxon>Bacillota</taxon>
        <taxon>Bacilli</taxon>
        <taxon>Bacillales</taxon>
        <taxon>Paenibacillaceae</taxon>
        <taxon>Paenibacillus</taxon>
    </lineage>
</organism>
<proteinExistence type="predicted"/>
<protein>
    <submittedName>
        <fullName evidence="9">MFS family permease</fullName>
    </submittedName>
</protein>
<dbReference type="Proteomes" id="UP000810207">
    <property type="component" value="Unassembled WGS sequence"/>
</dbReference>
<evidence type="ECO:0000256" key="1">
    <source>
        <dbReference type="ARBA" id="ARBA00004651"/>
    </source>
</evidence>
<comment type="subcellular location">
    <subcellularLocation>
        <location evidence="1">Cell membrane</location>
        <topology evidence="1">Multi-pass membrane protein</topology>
    </subcellularLocation>
</comment>
<feature type="transmembrane region" description="Helical" evidence="7">
    <location>
        <begin position="290"/>
        <end position="310"/>
    </location>
</feature>
<dbReference type="PROSITE" id="PS50850">
    <property type="entry name" value="MFS"/>
    <property type="match status" value="1"/>
</dbReference>
<evidence type="ECO:0000256" key="2">
    <source>
        <dbReference type="ARBA" id="ARBA00022448"/>
    </source>
</evidence>
<reference evidence="9 10" key="1">
    <citation type="submission" date="2021-03" db="EMBL/GenBank/DDBJ databases">
        <title>Genomic Encyclopedia of Type Strains, Phase IV (KMG-IV): sequencing the most valuable type-strain genomes for metagenomic binning, comparative biology and taxonomic classification.</title>
        <authorList>
            <person name="Goeker M."/>
        </authorList>
    </citation>
    <scope>NUCLEOTIDE SEQUENCE [LARGE SCALE GENOMIC DNA]</scope>
    <source>
        <strain evidence="9 10">DSM 21292</strain>
    </source>
</reference>
<dbReference type="EMBL" id="JAGIKV010000029">
    <property type="protein sequence ID" value="MBP2248887.1"/>
    <property type="molecule type" value="Genomic_DNA"/>
</dbReference>
<dbReference type="SUPFAM" id="SSF103473">
    <property type="entry name" value="MFS general substrate transporter"/>
    <property type="match status" value="1"/>
</dbReference>
<comment type="caution">
    <text evidence="9">The sequence shown here is derived from an EMBL/GenBank/DDBJ whole genome shotgun (WGS) entry which is preliminary data.</text>
</comment>
<sequence>MDIRRNLPLLMTICFLSQMGGFMILPLFPLFIEEFGLSGWMMGVIFALFYVGKVIGGVPAAAIYKKLGGKKALILMLLLLAVCMGGFALSTAAVFFGLLRLLQGLASTGLTVVVRSIIGDEGNVDNRGLYNGYISSSEGGGMVLGPVISGWLALHWPLSVPFLLVTVCCLMAVVAAMGMKTTAQARATHESGDMLNEPVIEELWTSVNQEPLDNSTHSVLHTDDVSDDDTIIGSPPHTTITAAPLPSPPSDAKHTQVDYTSLSNQAPESTTIGPTTEFTQRQQLLGYGTVHFLEMSAYAVFLTYFALYAAHIMHWDPFATSLAFTVSGISTLAAAPFVGYLSDRLGDRLLLCMLGMFLIGIEVVVFLSTSSHLWVYVGMLIGGVGGACYMDSFFAHIGDHIPDESRSSVIGKIVSAAEIGSIVSPLVAALLTEVGSLYSVFVFNLVLIAAAIAVQAAMRSRYKTRRV</sequence>
<evidence type="ECO:0000256" key="5">
    <source>
        <dbReference type="ARBA" id="ARBA00022989"/>
    </source>
</evidence>
<feature type="transmembrane region" description="Helical" evidence="7">
    <location>
        <begin position="7"/>
        <end position="28"/>
    </location>
</feature>
<evidence type="ECO:0000313" key="9">
    <source>
        <dbReference type="EMBL" id="MBP2248887.1"/>
    </source>
</evidence>
<evidence type="ECO:0000256" key="4">
    <source>
        <dbReference type="ARBA" id="ARBA00022692"/>
    </source>
</evidence>
<gene>
    <name evidence="9" type="ORF">J2Z28_005581</name>
</gene>
<feature type="transmembrane region" description="Helical" evidence="7">
    <location>
        <begin position="437"/>
        <end position="458"/>
    </location>
</feature>
<feature type="transmembrane region" description="Helical" evidence="7">
    <location>
        <begin position="409"/>
        <end position="431"/>
    </location>
</feature>